<keyword evidence="4 13" id="KW-0328">Glycosyltransferase</keyword>
<sequence>VCCFTLLHILVNGAIPQERKEERLLPTSTQDNLLGNSSSSSSSQESQTGRGTINITVISSRSRVFIAVDGRTVVDVNDTELMEKAGLYFVLLNQYDGSVIMNKVFNFHEYAYNVGVPSLFTSLSSGRIMVLAVKLDAGLNMPQGVRQLLQEFGSRWAHHLRFRSYLAWVLTSRGPTLGEGNVDPYEITTENEDVDNLETWTNEGRRDGPVKVQSNIFASPVYLEVTVPLVIEGDCWGERERAVFCRSHDGYGDLCHCQHPAPLTYHPHQLENTVIDNVPVVIVASSRPQELYRCLVTVLRQEGGDVSRVLVLLDGYNTELIALLQLLGVKYQVNNMEGRTFISRSARISHHYRFSLHALFNSFPNASKAIVLEEDLLVSPDFFSYFNQTSWLLEADPSIFCISAWNDLGALHTATHPSRLYRVETHAGYGWMLTRELFDFIYPIWPSPYKNHDWDIWLRSPNLRAGRECVVPDVSRTFHNGMMGTHIKGVMTHSHFTAHPVTAVPAIPLHNVHRMKLDEYEEDLYHTLEGDTVYFLNSTHHPCTESYIPRNFT</sequence>
<comment type="subcellular location">
    <subcellularLocation>
        <location evidence="1 13">Golgi apparatus membrane</location>
        <topology evidence="1 13">Single-pass type II membrane protein</topology>
    </subcellularLocation>
</comment>
<feature type="non-terminal residue" evidence="16">
    <location>
        <position position="553"/>
    </location>
</feature>
<name>A0A8J5N6K8_HOMAM</name>
<accession>A0A8J5N6K8</accession>
<evidence type="ECO:0000256" key="4">
    <source>
        <dbReference type="ARBA" id="ARBA00022676"/>
    </source>
</evidence>
<dbReference type="AlphaFoldDB" id="A0A8J5N6K8"/>
<dbReference type="Pfam" id="PF03071">
    <property type="entry name" value="GNT-I"/>
    <property type="match status" value="1"/>
</dbReference>
<gene>
    <name evidence="16" type="ORF">Hamer_G031507</name>
</gene>
<protein>
    <recommendedName>
        <fullName evidence="13">Alpha-1,3-mannosyl-glycoprotein 2-beta-N-acetylglucosaminyltransferase</fullName>
        <shortName evidence="13">GNT-I</shortName>
        <shortName evidence="13">GlcNAc-T I</shortName>
        <ecNumber evidence="13">2.4.1.101</ecNumber>
    </recommendedName>
    <alternativeName>
        <fullName evidence="13">N-glycosyl-oligosaccharide-glycoprotein N-acetylglucosaminyltransferase I</fullName>
    </alternativeName>
</protein>
<evidence type="ECO:0000256" key="9">
    <source>
        <dbReference type="ARBA" id="ARBA00022989"/>
    </source>
</evidence>
<keyword evidence="8 13" id="KW-0735">Signal-anchor</keyword>
<comment type="function">
    <text evidence="13">Initiates complex N-linked carbohydrate formation. Essential for the conversion of high-mannose to hybrid and complex N-glycans.</text>
</comment>
<dbReference type="InterPro" id="IPR052463">
    <property type="entry name" value="O-linked_mannose_GnT"/>
</dbReference>
<dbReference type="InterPro" id="IPR029044">
    <property type="entry name" value="Nucleotide-diphossugar_trans"/>
</dbReference>
<evidence type="ECO:0000256" key="8">
    <source>
        <dbReference type="ARBA" id="ARBA00022968"/>
    </source>
</evidence>
<evidence type="ECO:0000256" key="10">
    <source>
        <dbReference type="ARBA" id="ARBA00023034"/>
    </source>
</evidence>
<organism evidence="16 17">
    <name type="scientific">Homarus americanus</name>
    <name type="common">American lobster</name>
    <dbReference type="NCBI Taxonomy" id="6706"/>
    <lineage>
        <taxon>Eukaryota</taxon>
        <taxon>Metazoa</taxon>
        <taxon>Ecdysozoa</taxon>
        <taxon>Arthropoda</taxon>
        <taxon>Crustacea</taxon>
        <taxon>Multicrustacea</taxon>
        <taxon>Malacostraca</taxon>
        <taxon>Eumalacostraca</taxon>
        <taxon>Eucarida</taxon>
        <taxon>Decapoda</taxon>
        <taxon>Pleocyemata</taxon>
        <taxon>Astacidea</taxon>
        <taxon>Nephropoidea</taxon>
        <taxon>Nephropidae</taxon>
        <taxon>Homarus</taxon>
    </lineage>
</organism>
<keyword evidence="6" id="KW-0812">Transmembrane</keyword>
<comment type="pathway">
    <text evidence="2 13">Protein modification; protein glycosylation.</text>
</comment>
<evidence type="ECO:0000313" key="17">
    <source>
        <dbReference type="Proteomes" id="UP000747542"/>
    </source>
</evidence>
<keyword evidence="10 13" id="KW-0333">Golgi apparatus</keyword>
<evidence type="ECO:0000256" key="11">
    <source>
        <dbReference type="ARBA" id="ARBA00023136"/>
    </source>
</evidence>
<dbReference type="EMBL" id="JAHLQT010007966">
    <property type="protein sequence ID" value="KAG7174039.1"/>
    <property type="molecule type" value="Genomic_DNA"/>
</dbReference>
<evidence type="ECO:0000313" key="16">
    <source>
        <dbReference type="EMBL" id="KAG7174039.1"/>
    </source>
</evidence>
<comment type="catalytic activity">
    <reaction evidence="13">
        <text>N(4)-(alpha-D-Man-(1-&gt;3)-[alpha-D-Man-(1-&gt;3)-[alpha-D-Man-(1-&gt;6)]-alpha-D-Man-(1-&gt;6)]-beta-D-Man-(1-&gt;4)-beta-D-GlcNAc-(1-&gt;4)-beta-D-GlcNAc)-L-asparaginyl-[protein] (N-glucan mannose isomer 5A1,2) + UDP-N-acetyl-alpha-D-glucosamine = N(4)-{beta-D-GlcNAc-(1-&gt;2)-alpha-D-Man-(1-&gt;3)-[alpha-D-Man-(1-&gt;3)-[alpha-D-Man-(1-&gt;6)]-alpha-D-Man-(1-&gt;6)]-beta-D-Man-(1-&gt;4)-beta-D-GlcNAc-(1-&gt;4)-beta-D-GlcNAc}-L-asparaginyl-[protein] + UDP + H(+)</text>
        <dbReference type="Rhea" id="RHEA:11456"/>
        <dbReference type="Rhea" id="RHEA-COMP:14367"/>
        <dbReference type="Rhea" id="RHEA-COMP:14368"/>
        <dbReference type="ChEBI" id="CHEBI:15378"/>
        <dbReference type="ChEBI" id="CHEBI:57705"/>
        <dbReference type="ChEBI" id="CHEBI:58223"/>
        <dbReference type="ChEBI" id="CHEBI:59087"/>
        <dbReference type="ChEBI" id="CHEBI:60625"/>
        <dbReference type="EC" id="2.4.1.101"/>
    </reaction>
</comment>
<evidence type="ECO:0000256" key="6">
    <source>
        <dbReference type="ARBA" id="ARBA00022692"/>
    </source>
</evidence>
<dbReference type="PANTHER" id="PTHR46396:SF1">
    <property type="entry name" value="PROTEIN O-LINKED-MANNOSE BETA-1,2-N-ACETYLGLUCOSAMINYLTRANSFERASE 1"/>
    <property type="match status" value="1"/>
</dbReference>
<comment type="cofactor">
    <cofactor evidence="13">
        <name>Mn(2+)</name>
        <dbReference type="ChEBI" id="CHEBI:29035"/>
    </cofactor>
    <text evidence="13">The cofactor is mostly bound to the substrate.</text>
</comment>
<comment type="similarity">
    <text evidence="3 13">Belongs to the glycosyltransferase 13 family.</text>
</comment>
<keyword evidence="9" id="KW-1133">Transmembrane helix</keyword>
<evidence type="ECO:0000256" key="3">
    <source>
        <dbReference type="ARBA" id="ARBA00006492"/>
    </source>
</evidence>
<dbReference type="InterPro" id="IPR039477">
    <property type="entry name" value="ILEI/PANDER_dom"/>
</dbReference>
<evidence type="ECO:0000256" key="2">
    <source>
        <dbReference type="ARBA" id="ARBA00004922"/>
    </source>
</evidence>
<dbReference type="GO" id="GO:0047223">
    <property type="term" value="F:beta-1,3-galactosyl-O-glycosyl-glycoprotein beta-1,3-N-acetylglucosaminyltransferase activity"/>
    <property type="evidence" value="ECO:0007669"/>
    <property type="project" value="TreeGrafter"/>
</dbReference>
<keyword evidence="5" id="KW-0808">Transferase</keyword>
<dbReference type="Gene3D" id="3.90.550.10">
    <property type="entry name" value="Spore Coat Polysaccharide Biosynthesis Protein SpsA, Chain A"/>
    <property type="match status" value="1"/>
</dbReference>
<keyword evidence="7 13" id="KW-0479">Metal-binding</keyword>
<dbReference type="FunFam" id="3.90.550.10:FF:000252">
    <property type="entry name" value="Protein O-linked-mannose beta-1,2-N-acetylglucosaminyltransferase 1"/>
    <property type="match status" value="1"/>
</dbReference>
<evidence type="ECO:0000256" key="13">
    <source>
        <dbReference type="RuleBase" id="RU368119"/>
    </source>
</evidence>
<feature type="domain" description="ILEI/PANDER" evidence="15">
    <location>
        <begin position="86"/>
        <end position="167"/>
    </location>
</feature>
<feature type="non-terminal residue" evidence="16">
    <location>
        <position position="1"/>
    </location>
</feature>
<dbReference type="GO" id="GO:0000139">
    <property type="term" value="C:Golgi membrane"/>
    <property type="evidence" value="ECO:0007669"/>
    <property type="project" value="UniProtKB-SubCell"/>
</dbReference>
<evidence type="ECO:0000256" key="5">
    <source>
        <dbReference type="ARBA" id="ARBA00022679"/>
    </source>
</evidence>
<evidence type="ECO:0000256" key="12">
    <source>
        <dbReference type="ARBA" id="ARBA00023211"/>
    </source>
</evidence>
<dbReference type="PANTHER" id="PTHR46396">
    <property type="entry name" value="PROTEIN O-LINKED-MANNOSE BETA-1,2-N-ACETYLGLUCOSAMINYLTRANSFERASE 1"/>
    <property type="match status" value="1"/>
</dbReference>
<evidence type="ECO:0000256" key="7">
    <source>
        <dbReference type="ARBA" id="ARBA00022723"/>
    </source>
</evidence>
<evidence type="ECO:0000259" key="15">
    <source>
        <dbReference type="Pfam" id="PF15711"/>
    </source>
</evidence>
<dbReference type="Proteomes" id="UP000747542">
    <property type="component" value="Unassembled WGS sequence"/>
</dbReference>
<keyword evidence="11" id="KW-0472">Membrane</keyword>
<evidence type="ECO:0000256" key="14">
    <source>
        <dbReference type="SAM" id="MobiDB-lite"/>
    </source>
</evidence>
<feature type="region of interest" description="Disordered" evidence="14">
    <location>
        <begin position="28"/>
        <end position="48"/>
    </location>
</feature>
<proteinExistence type="inferred from homology"/>
<keyword evidence="17" id="KW-1185">Reference proteome</keyword>
<dbReference type="GO" id="GO:0016266">
    <property type="term" value="P:protein O-linked glycosylation via N-acetyl-galactosamine"/>
    <property type="evidence" value="ECO:0007669"/>
    <property type="project" value="TreeGrafter"/>
</dbReference>
<dbReference type="PROSITE" id="PS52031">
    <property type="entry name" value="GG_LECTIN"/>
    <property type="match status" value="1"/>
</dbReference>
<dbReference type="InterPro" id="IPR004139">
    <property type="entry name" value="Glyco_trans_13"/>
</dbReference>
<dbReference type="SUPFAM" id="SSF53448">
    <property type="entry name" value="Nucleotide-diphospho-sugar transferases"/>
    <property type="match status" value="1"/>
</dbReference>
<evidence type="ECO:0000256" key="1">
    <source>
        <dbReference type="ARBA" id="ARBA00004323"/>
    </source>
</evidence>
<dbReference type="EC" id="2.4.1.101" evidence="13"/>
<dbReference type="GO" id="GO:0030145">
    <property type="term" value="F:manganese ion binding"/>
    <property type="evidence" value="ECO:0007669"/>
    <property type="project" value="UniProtKB-UniRule"/>
</dbReference>
<dbReference type="Pfam" id="PF15711">
    <property type="entry name" value="ILEI"/>
    <property type="match status" value="1"/>
</dbReference>
<dbReference type="UniPathway" id="UPA00378"/>
<keyword evidence="12 13" id="KW-0464">Manganese</keyword>
<comment type="caution">
    <text evidence="16">The sequence shown here is derived from an EMBL/GenBank/DDBJ whole genome shotgun (WGS) entry which is preliminary data.</text>
</comment>
<dbReference type="GO" id="GO:0003827">
    <property type="term" value="F:alpha-1,3-mannosylglycoprotein 2-beta-N-acetylglucosaminyltransferase activity"/>
    <property type="evidence" value="ECO:0007669"/>
    <property type="project" value="UniProtKB-UniRule"/>
</dbReference>
<reference evidence="16" key="1">
    <citation type="journal article" date="2021" name="Sci. Adv.">
        <title>The American lobster genome reveals insights on longevity, neural, and immune adaptations.</title>
        <authorList>
            <person name="Polinski J.M."/>
            <person name="Zimin A.V."/>
            <person name="Clark K.F."/>
            <person name="Kohn A.B."/>
            <person name="Sadowski N."/>
            <person name="Timp W."/>
            <person name="Ptitsyn A."/>
            <person name="Khanna P."/>
            <person name="Romanova D.Y."/>
            <person name="Williams P."/>
            <person name="Greenwood S.J."/>
            <person name="Moroz L.L."/>
            <person name="Walt D.R."/>
            <person name="Bodnar A.G."/>
        </authorList>
    </citation>
    <scope>NUCLEOTIDE SEQUENCE</scope>
    <source>
        <strain evidence="16">GMGI-L3</strain>
    </source>
</reference>